<protein>
    <submittedName>
        <fullName evidence="1">Uncharacterized protein</fullName>
    </submittedName>
</protein>
<dbReference type="OrthoDB" id="7067605at2"/>
<dbReference type="STRING" id="311334.SAMN05421846_10869"/>
<dbReference type="AlphaFoldDB" id="A0A1G8KUK2"/>
<dbReference type="EMBL" id="FNDW01000008">
    <property type="protein sequence ID" value="SDI47175.1"/>
    <property type="molecule type" value="Genomic_DNA"/>
</dbReference>
<keyword evidence="2" id="KW-1185">Reference proteome</keyword>
<gene>
    <name evidence="1" type="ORF">SAMN05421846_10869</name>
</gene>
<evidence type="ECO:0000313" key="2">
    <source>
        <dbReference type="Proteomes" id="UP000198869"/>
    </source>
</evidence>
<accession>A0A1G8KUK2</accession>
<sequence length="227" mass="25886">MPTLNEYLGGIVSEIASARKMADLQTVQIAKEYAQDEMLKNFSIPRMKIGTVDLTIPFAKAGVQTIMRLRDFAYDEITTVMKTGYNASDTSSDQQLKAFLIDMEVYYDDAIDKIRKENTPTLTAQQETYFKIIPEYITDFCLSLPNFKWGEVKSETLQASLNDRTLLEARKTIEKADQNEIIVEANKLMSLDPKCLIYAKMSVSEEGMEWSRYEDINGNIVETLIPE</sequence>
<proteinExistence type="predicted"/>
<dbReference type="Proteomes" id="UP000198869">
    <property type="component" value="Unassembled WGS sequence"/>
</dbReference>
<organism evidence="1 2">
    <name type="scientific">Chryseobacterium taeanense</name>
    <dbReference type="NCBI Taxonomy" id="311334"/>
    <lineage>
        <taxon>Bacteria</taxon>
        <taxon>Pseudomonadati</taxon>
        <taxon>Bacteroidota</taxon>
        <taxon>Flavobacteriia</taxon>
        <taxon>Flavobacteriales</taxon>
        <taxon>Weeksellaceae</taxon>
        <taxon>Chryseobacterium group</taxon>
        <taxon>Chryseobacterium</taxon>
    </lineage>
</organism>
<dbReference type="RefSeq" id="WP_089859022.1">
    <property type="nucleotide sequence ID" value="NZ_FNDW01000008.1"/>
</dbReference>
<reference evidence="2" key="1">
    <citation type="submission" date="2016-10" db="EMBL/GenBank/DDBJ databases">
        <authorList>
            <person name="Varghese N."/>
            <person name="Submissions S."/>
        </authorList>
    </citation>
    <scope>NUCLEOTIDE SEQUENCE [LARGE SCALE GENOMIC DNA]</scope>
    <source>
        <strain evidence="2">DSM 17071</strain>
    </source>
</reference>
<evidence type="ECO:0000313" key="1">
    <source>
        <dbReference type="EMBL" id="SDI47175.1"/>
    </source>
</evidence>
<name>A0A1G8KUK2_9FLAO</name>